<evidence type="ECO:0000256" key="1">
    <source>
        <dbReference type="SAM" id="Phobius"/>
    </source>
</evidence>
<keyword evidence="3" id="KW-1185">Reference proteome</keyword>
<organism evidence="2 3">
    <name type="scientific">Mucuna pruriens</name>
    <name type="common">Velvet bean</name>
    <name type="synonym">Dolichos pruriens</name>
    <dbReference type="NCBI Taxonomy" id="157652"/>
    <lineage>
        <taxon>Eukaryota</taxon>
        <taxon>Viridiplantae</taxon>
        <taxon>Streptophyta</taxon>
        <taxon>Embryophyta</taxon>
        <taxon>Tracheophyta</taxon>
        <taxon>Spermatophyta</taxon>
        <taxon>Magnoliopsida</taxon>
        <taxon>eudicotyledons</taxon>
        <taxon>Gunneridae</taxon>
        <taxon>Pentapetalae</taxon>
        <taxon>rosids</taxon>
        <taxon>fabids</taxon>
        <taxon>Fabales</taxon>
        <taxon>Fabaceae</taxon>
        <taxon>Papilionoideae</taxon>
        <taxon>50 kb inversion clade</taxon>
        <taxon>NPAAA clade</taxon>
        <taxon>indigoferoid/millettioid clade</taxon>
        <taxon>Phaseoleae</taxon>
        <taxon>Mucuna</taxon>
    </lineage>
</organism>
<dbReference type="EMBL" id="QJKJ01016914">
    <property type="protein sequence ID" value="RDX60363.1"/>
    <property type="molecule type" value="Genomic_DNA"/>
</dbReference>
<accession>A0A371E2X4</accession>
<keyword evidence="1" id="KW-0812">Transmembrane</keyword>
<reference evidence="2" key="1">
    <citation type="submission" date="2018-05" db="EMBL/GenBank/DDBJ databases">
        <title>Draft genome of Mucuna pruriens seed.</title>
        <authorList>
            <person name="Nnadi N.E."/>
            <person name="Vos R."/>
            <person name="Hasami M.H."/>
            <person name="Devisetty U.K."/>
            <person name="Aguiy J.C."/>
        </authorList>
    </citation>
    <scope>NUCLEOTIDE SEQUENCE [LARGE SCALE GENOMIC DNA]</scope>
    <source>
        <strain evidence="2">JCA_2017</strain>
    </source>
</reference>
<feature type="transmembrane region" description="Helical" evidence="1">
    <location>
        <begin position="47"/>
        <end position="67"/>
    </location>
</feature>
<feature type="non-terminal residue" evidence="2">
    <location>
        <position position="1"/>
    </location>
</feature>
<keyword evidence="1" id="KW-1133">Transmembrane helix</keyword>
<evidence type="ECO:0000313" key="2">
    <source>
        <dbReference type="EMBL" id="RDX60363.1"/>
    </source>
</evidence>
<proteinExistence type="predicted"/>
<comment type="caution">
    <text evidence="2">The sequence shown here is derived from an EMBL/GenBank/DDBJ whole genome shotgun (WGS) entry which is preliminary data.</text>
</comment>
<sequence length="90" mass="10256">MEDIMKIHILPITTKGKLKVLQEKERFCLVLISKEPTMLKKIIGTKINFFFFCASHMTICLSIFISFDKSIQPKVKVKNGKIVQAKGNKG</sequence>
<keyword evidence="1" id="KW-0472">Membrane</keyword>
<dbReference type="Proteomes" id="UP000257109">
    <property type="component" value="Unassembled WGS sequence"/>
</dbReference>
<name>A0A371E2X4_MUCPR</name>
<dbReference type="AlphaFoldDB" id="A0A371E2X4"/>
<evidence type="ECO:0000313" key="3">
    <source>
        <dbReference type="Proteomes" id="UP000257109"/>
    </source>
</evidence>
<protein>
    <submittedName>
        <fullName evidence="2">Uncharacterized protein</fullName>
    </submittedName>
</protein>
<gene>
    <name evidence="2" type="ORF">CR513_61498</name>
</gene>